<name>A0A429ZEX6_9ENTE</name>
<comment type="caution">
    <text evidence="2">The sequence shown here is derived from an EMBL/GenBank/DDBJ whole genome shotgun (WGS) entry which is preliminary data.</text>
</comment>
<feature type="transmembrane region" description="Helical" evidence="1">
    <location>
        <begin position="284"/>
        <end position="305"/>
    </location>
</feature>
<dbReference type="Proteomes" id="UP000288490">
    <property type="component" value="Unassembled WGS sequence"/>
</dbReference>
<evidence type="ECO:0000256" key="1">
    <source>
        <dbReference type="SAM" id="Phobius"/>
    </source>
</evidence>
<evidence type="ECO:0008006" key="4">
    <source>
        <dbReference type="Google" id="ProtNLM"/>
    </source>
</evidence>
<keyword evidence="1" id="KW-1133">Transmembrane helix</keyword>
<sequence length="354" mass="40699">MIRKKYVIYIVLLLSILTGIFYIAQQRNSYKLQKNNQSETLQIDIALLDYRQMASEDGSELYRNLLEQASQIARQSNALLFQDERKFIDTSIELTAIQEKAQTLDGFADIVSLQKTRTQIQRDKVYYQNLKQDHETLSLGKQSFGRLLVSLLSMLGFVWFPLMSLVNSRLVVEEKDHESLVKGQPRSLIQRLVRICGKRFLVIMGIFIGSISYLALLQFFDNKLFGDFGSVEVIKQQVFVVISVLGKMSYFVLFGALLYLASFLLSIMLNTITNNSYVTVIVECLVYSLLFLFPSIIQLSVFQWLGILSPSLIIDGQWNLSTNQGLIILITMILILFIICVWQLTFTKRGRQYE</sequence>
<dbReference type="EMBL" id="NGJT01000017">
    <property type="protein sequence ID" value="RST92227.1"/>
    <property type="molecule type" value="Genomic_DNA"/>
</dbReference>
<protein>
    <recommendedName>
        <fullName evidence="4">ABC transporter permease</fullName>
    </recommendedName>
</protein>
<feature type="transmembrane region" description="Helical" evidence="1">
    <location>
        <begin position="325"/>
        <end position="346"/>
    </location>
</feature>
<evidence type="ECO:0000313" key="3">
    <source>
        <dbReference type="Proteomes" id="UP000288490"/>
    </source>
</evidence>
<keyword evidence="3" id="KW-1185">Reference proteome</keyword>
<feature type="transmembrane region" description="Helical" evidence="1">
    <location>
        <begin position="250"/>
        <end position="272"/>
    </location>
</feature>
<proteinExistence type="predicted"/>
<keyword evidence="1" id="KW-0812">Transmembrane</keyword>
<accession>A0A429ZEX6</accession>
<dbReference type="OrthoDB" id="2199952at2"/>
<gene>
    <name evidence="2" type="ORF">CBF36_09075</name>
</gene>
<dbReference type="AlphaFoldDB" id="A0A429ZEX6"/>
<keyword evidence="1" id="KW-0472">Membrane</keyword>
<feature type="transmembrane region" description="Helical" evidence="1">
    <location>
        <begin position="7"/>
        <end position="24"/>
    </location>
</feature>
<dbReference type="RefSeq" id="WP_125958138.1">
    <property type="nucleotide sequence ID" value="NZ_JAQEJV010000015.1"/>
</dbReference>
<feature type="transmembrane region" description="Helical" evidence="1">
    <location>
        <begin position="200"/>
        <end position="220"/>
    </location>
</feature>
<feature type="transmembrane region" description="Helical" evidence="1">
    <location>
        <begin position="147"/>
        <end position="166"/>
    </location>
</feature>
<reference evidence="2 3" key="1">
    <citation type="submission" date="2017-05" db="EMBL/GenBank/DDBJ databases">
        <title>Vagococcus spp. assemblies.</title>
        <authorList>
            <person name="Gulvik C.A."/>
        </authorList>
    </citation>
    <scope>NUCLEOTIDE SEQUENCE [LARGE SCALE GENOMIC DNA]</scope>
    <source>
        <strain evidence="2 3">SS1994</strain>
    </source>
</reference>
<organism evidence="2 3">
    <name type="scientific">Vagococcus bubulae</name>
    <dbReference type="NCBI Taxonomy" id="1977868"/>
    <lineage>
        <taxon>Bacteria</taxon>
        <taxon>Bacillati</taxon>
        <taxon>Bacillota</taxon>
        <taxon>Bacilli</taxon>
        <taxon>Lactobacillales</taxon>
        <taxon>Enterococcaceae</taxon>
        <taxon>Vagococcus</taxon>
    </lineage>
</organism>
<evidence type="ECO:0000313" key="2">
    <source>
        <dbReference type="EMBL" id="RST92227.1"/>
    </source>
</evidence>